<comment type="caution">
    <text evidence="6">The sequence shown here is derived from an EMBL/GenBank/DDBJ whole genome shotgun (WGS) entry which is preliminary data.</text>
</comment>
<keyword evidence="3 4" id="KW-0326">Glycosidase</keyword>
<feature type="signal peptide" evidence="5">
    <location>
        <begin position="1"/>
        <end position="21"/>
    </location>
</feature>
<evidence type="ECO:0000256" key="4">
    <source>
        <dbReference type="RuleBase" id="RU361169"/>
    </source>
</evidence>
<dbReference type="GO" id="GO:0004650">
    <property type="term" value="F:polygalacturonase activity"/>
    <property type="evidence" value="ECO:0007669"/>
    <property type="project" value="InterPro"/>
</dbReference>
<evidence type="ECO:0000256" key="2">
    <source>
        <dbReference type="ARBA" id="ARBA00022801"/>
    </source>
</evidence>
<dbReference type="InterPro" id="IPR051801">
    <property type="entry name" value="GH28_Enzymes"/>
</dbReference>
<dbReference type="InterPro" id="IPR000743">
    <property type="entry name" value="Glyco_hydro_28"/>
</dbReference>
<dbReference type="InterPro" id="IPR011050">
    <property type="entry name" value="Pectin_lyase_fold/virulence"/>
</dbReference>
<evidence type="ECO:0000313" key="7">
    <source>
        <dbReference type="Proteomes" id="UP000310477"/>
    </source>
</evidence>
<gene>
    <name evidence="6" type="ORF">FA045_05360</name>
</gene>
<sequence length="556" mass="60702">MKKIVSTIFTLIFIASSSVYAQKAKQPEYSWTNLPVIAQTSFKADTISIVKYGAKNDGFLLNTKAINDAIIACNKKGGGVVLVPSGMWITGPIELKSNVNLHLQKNAILQFTRDFSQYPLVESNWEGLPQMRNQSPLWATNQTNIAVTGFGIIDGAGDAWRMVKKSKLNESQWAALVATGGVLSDDKKTWYPTQQSLDASKMKNPGEITKDKTPAFFASIKDFLRPNLLVFTSCKKILLEGVTFQNSPAWNIHPLMCEDLTVRNVYAKNPWYAQNGDGIDLESCKNVLIEGSTFDVGDDGICIKSGRDAAGRKRGMPTENVIIRNSTVYHAHGGFVIGSEMSGGAKNIFVSDCSFIGTDIGLRFKTTRGRGGVVEKIFIKNINMTGIVGEAILFDMYYAAVDPIPLKGDKREAIKVELLPVTEETPVFRDFQISDVVCDGASKALFIRGLPELSISNISINNLNIKSKEGIDIQEAKNINLTNININAATSNPLISVQNGNVINFKNINYNAAQLLFRISGANNSEIKTSGLDAAKATTKSEFTAGATEKSLQINK</sequence>
<dbReference type="RefSeq" id="WP_136875236.1">
    <property type="nucleotide sequence ID" value="NZ_SWBO01000002.1"/>
</dbReference>
<reference evidence="6 7" key="1">
    <citation type="submission" date="2019-04" db="EMBL/GenBank/DDBJ databases">
        <title>Pedobacter sp. AR-2-6 sp. nov., isolated from Arctic soil.</title>
        <authorList>
            <person name="Dahal R.H."/>
            <person name="Kim D.-U."/>
        </authorList>
    </citation>
    <scope>NUCLEOTIDE SEQUENCE [LARGE SCALE GENOMIC DNA]</scope>
    <source>
        <strain evidence="6 7">AR-2-6</strain>
    </source>
</reference>
<evidence type="ECO:0000313" key="6">
    <source>
        <dbReference type="EMBL" id="TKC02706.1"/>
    </source>
</evidence>
<dbReference type="OrthoDB" id="9795222at2"/>
<keyword evidence="7" id="KW-1185">Reference proteome</keyword>
<dbReference type="InterPro" id="IPR012334">
    <property type="entry name" value="Pectin_lyas_fold"/>
</dbReference>
<dbReference type="Pfam" id="PF00295">
    <property type="entry name" value="Glyco_hydro_28"/>
    <property type="match status" value="1"/>
</dbReference>
<name>A0A4U1C8P8_9SPHI</name>
<dbReference type="Proteomes" id="UP000310477">
    <property type="component" value="Unassembled WGS sequence"/>
</dbReference>
<dbReference type="SMART" id="SM00710">
    <property type="entry name" value="PbH1"/>
    <property type="match status" value="4"/>
</dbReference>
<dbReference type="Gene3D" id="2.160.20.10">
    <property type="entry name" value="Single-stranded right-handed beta-helix, Pectin lyase-like"/>
    <property type="match status" value="1"/>
</dbReference>
<dbReference type="GO" id="GO:0005975">
    <property type="term" value="P:carbohydrate metabolic process"/>
    <property type="evidence" value="ECO:0007669"/>
    <property type="project" value="InterPro"/>
</dbReference>
<evidence type="ECO:0000256" key="1">
    <source>
        <dbReference type="ARBA" id="ARBA00008834"/>
    </source>
</evidence>
<comment type="similarity">
    <text evidence="1 4">Belongs to the glycosyl hydrolase 28 family.</text>
</comment>
<evidence type="ECO:0000256" key="3">
    <source>
        <dbReference type="ARBA" id="ARBA00023295"/>
    </source>
</evidence>
<dbReference type="AlphaFoldDB" id="A0A4U1C8P8"/>
<protein>
    <submittedName>
        <fullName evidence="6">Glycoside hydrolase family 28 protein</fullName>
    </submittedName>
</protein>
<dbReference type="InterPro" id="IPR006626">
    <property type="entry name" value="PbH1"/>
</dbReference>
<feature type="chain" id="PRO_5020976095" evidence="5">
    <location>
        <begin position="22"/>
        <end position="556"/>
    </location>
</feature>
<dbReference type="PANTHER" id="PTHR31339:SF9">
    <property type="entry name" value="PLASMIN AND FIBRONECTIN-BINDING PROTEIN A"/>
    <property type="match status" value="1"/>
</dbReference>
<organism evidence="6 7">
    <name type="scientific">Pedobacter cryotolerans</name>
    <dbReference type="NCBI Taxonomy" id="2571270"/>
    <lineage>
        <taxon>Bacteria</taxon>
        <taxon>Pseudomonadati</taxon>
        <taxon>Bacteroidota</taxon>
        <taxon>Sphingobacteriia</taxon>
        <taxon>Sphingobacteriales</taxon>
        <taxon>Sphingobacteriaceae</taxon>
        <taxon>Pedobacter</taxon>
    </lineage>
</organism>
<evidence type="ECO:0000256" key="5">
    <source>
        <dbReference type="SAM" id="SignalP"/>
    </source>
</evidence>
<accession>A0A4U1C8P8</accession>
<dbReference type="SUPFAM" id="SSF51126">
    <property type="entry name" value="Pectin lyase-like"/>
    <property type="match status" value="1"/>
</dbReference>
<dbReference type="PANTHER" id="PTHR31339">
    <property type="entry name" value="PECTIN LYASE-RELATED"/>
    <property type="match status" value="1"/>
</dbReference>
<proteinExistence type="inferred from homology"/>
<keyword evidence="2 4" id="KW-0378">Hydrolase</keyword>
<dbReference type="EMBL" id="SWBO01000002">
    <property type="protein sequence ID" value="TKC02706.1"/>
    <property type="molecule type" value="Genomic_DNA"/>
</dbReference>
<keyword evidence="5" id="KW-0732">Signal</keyword>